<reference evidence="6" key="1">
    <citation type="submission" date="2017-11" db="EMBL/GenBank/DDBJ databases">
        <title>The draft genome sequence of Chromatocurvus sp. F02.</title>
        <authorList>
            <person name="Du Z.-J."/>
            <person name="Chang Y.-Q."/>
        </authorList>
    </citation>
    <scope>NUCLEOTIDE SEQUENCE [LARGE SCALE GENOMIC DNA]</scope>
    <source>
        <strain evidence="6">F02</strain>
    </source>
</reference>
<evidence type="ECO:0000313" key="6">
    <source>
        <dbReference type="Proteomes" id="UP000234845"/>
    </source>
</evidence>
<name>A0A2N5Y3C7_9GAMM</name>
<feature type="compositionally biased region" description="Low complexity" evidence="3">
    <location>
        <begin position="51"/>
        <end position="64"/>
    </location>
</feature>
<dbReference type="RefSeq" id="WP_101520489.1">
    <property type="nucleotide sequence ID" value="NZ_PKLZ01000003.1"/>
</dbReference>
<dbReference type="Proteomes" id="UP000234845">
    <property type="component" value="Unassembled WGS sequence"/>
</dbReference>
<dbReference type="InterPro" id="IPR019734">
    <property type="entry name" value="TPR_rpt"/>
</dbReference>
<feature type="chain" id="PRO_5014898378" description="Tetratricopeptide repeat protein" evidence="4">
    <location>
        <begin position="21"/>
        <end position="601"/>
    </location>
</feature>
<dbReference type="SMART" id="SM00028">
    <property type="entry name" value="TPR"/>
    <property type="match status" value="5"/>
</dbReference>
<organism evidence="5 6">
    <name type="scientific">Kineobactrum sediminis</name>
    <dbReference type="NCBI Taxonomy" id="1905677"/>
    <lineage>
        <taxon>Bacteria</taxon>
        <taxon>Pseudomonadati</taxon>
        <taxon>Pseudomonadota</taxon>
        <taxon>Gammaproteobacteria</taxon>
        <taxon>Cellvibrionales</taxon>
        <taxon>Halieaceae</taxon>
        <taxon>Kineobactrum</taxon>
    </lineage>
</organism>
<dbReference type="SUPFAM" id="SSF48452">
    <property type="entry name" value="TPR-like"/>
    <property type="match status" value="3"/>
</dbReference>
<comment type="caution">
    <text evidence="5">The sequence shown here is derived from an EMBL/GenBank/DDBJ whole genome shotgun (WGS) entry which is preliminary data.</text>
</comment>
<evidence type="ECO:0000256" key="2">
    <source>
        <dbReference type="ARBA" id="ARBA00022803"/>
    </source>
</evidence>
<dbReference type="EMBL" id="PKLZ01000003">
    <property type="protein sequence ID" value="PLW82889.1"/>
    <property type="molecule type" value="Genomic_DNA"/>
</dbReference>
<dbReference type="Gene3D" id="1.25.40.10">
    <property type="entry name" value="Tetratricopeptide repeat domain"/>
    <property type="match status" value="3"/>
</dbReference>
<evidence type="ECO:0000313" key="5">
    <source>
        <dbReference type="EMBL" id="PLW82889.1"/>
    </source>
</evidence>
<feature type="signal peptide" evidence="4">
    <location>
        <begin position="1"/>
        <end position="20"/>
    </location>
</feature>
<proteinExistence type="predicted"/>
<evidence type="ECO:0008006" key="7">
    <source>
        <dbReference type="Google" id="ProtNLM"/>
    </source>
</evidence>
<evidence type="ECO:0000256" key="1">
    <source>
        <dbReference type="ARBA" id="ARBA00022737"/>
    </source>
</evidence>
<evidence type="ECO:0000256" key="3">
    <source>
        <dbReference type="SAM" id="MobiDB-lite"/>
    </source>
</evidence>
<feature type="region of interest" description="Disordered" evidence="3">
    <location>
        <begin position="51"/>
        <end position="70"/>
    </location>
</feature>
<dbReference type="InterPro" id="IPR051685">
    <property type="entry name" value="Ycf3/AcsC/BcsC/TPR_MFPF"/>
</dbReference>
<keyword evidence="4" id="KW-0732">Signal</keyword>
<sequence length="601" mass="66764">MPALTLLRFLLPSALAVALAGCVSGTAPGEPARPIAETDAETNVATAAETVTADASAPESAPESPSERAFPEDSVYPLLLAEFALRRGDHDRALDTYLEQAAVLRDPGISAHLTHLAQFLQREPEALEAVRLWVELEPEHPEANATLATLLIRQLRPLEAIEHLATVARQGLKANFTALLGGFRQLPRERQLALRDKVSAIASELPGDIELLLAQALILDELGQKQAQRQVLTQLFALEPWHIQGLILDAKLRLEADEPDPFQRIEEALATQPDNTTLRLHYARLLTRSDIDAARRQFEILSAQSPRDGDLLLSLALINQETGDTLAAAAYLQQMLKLEHRTDEAHYYLGRLAENQGRRMEAIAAYSQVEDPDSREFFSARGRVGRLLLLEEGPLAVADFFAGQRLKYPELREQLYTLESEVLNQAGLAEASMEVLNRALAELPDSVALRYSRSMLAEQQDQLALMESDLRGILAREPDNATALNALGYSLGNRTERYEEAYQLISRALEYAPDEPAILDSMGWVLFKRGAAEQALAYLQRAYKSMPDPEVAAHLGEVLWSLDKGQEAYSVWREGLQRDPEHPVLLETLRRLDVTIRDLTP</sequence>
<protein>
    <recommendedName>
        <fullName evidence="7">Tetratricopeptide repeat protein</fullName>
    </recommendedName>
</protein>
<keyword evidence="1" id="KW-0677">Repeat</keyword>
<gene>
    <name evidence="5" type="ORF">CWI75_05430</name>
</gene>
<dbReference type="Pfam" id="PF13432">
    <property type="entry name" value="TPR_16"/>
    <property type="match status" value="1"/>
</dbReference>
<dbReference type="PANTHER" id="PTHR44943">
    <property type="entry name" value="CELLULOSE SYNTHASE OPERON PROTEIN C"/>
    <property type="match status" value="1"/>
</dbReference>
<dbReference type="PANTHER" id="PTHR44943:SF8">
    <property type="entry name" value="TPR REPEAT-CONTAINING PROTEIN MJ0263"/>
    <property type="match status" value="1"/>
</dbReference>
<dbReference type="AlphaFoldDB" id="A0A2N5Y3C7"/>
<evidence type="ECO:0000256" key="4">
    <source>
        <dbReference type="SAM" id="SignalP"/>
    </source>
</evidence>
<dbReference type="InterPro" id="IPR011990">
    <property type="entry name" value="TPR-like_helical_dom_sf"/>
</dbReference>
<accession>A0A2N5Y3C7</accession>
<keyword evidence="2" id="KW-0802">TPR repeat</keyword>
<keyword evidence="6" id="KW-1185">Reference proteome</keyword>
<dbReference type="OrthoDB" id="9766710at2"/>